<organism evidence="8 9">
    <name type="scientific">Acuticoccus sediminis</name>
    <dbReference type="NCBI Taxonomy" id="2184697"/>
    <lineage>
        <taxon>Bacteria</taxon>
        <taxon>Pseudomonadati</taxon>
        <taxon>Pseudomonadota</taxon>
        <taxon>Alphaproteobacteria</taxon>
        <taxon>Hyphomicrobiales</taxon>
        <taxon>Amorphaceae</taxon>
        <taxon>Acuticoccus</taxon>
    </lineage>
</organism>
<dbReference type="Gene3D" id="2.40.30.170">
    <property type="match status" value="1"/>
</dbReference>
<keyword evidence="2" id="KW-0175">Coiled coil</keyword>
<feature type="domain" description="Multidrug resistance protein MdtA-like barrel-sandwich hybrid" evidence="5">
    <location>
        <begin position="63"/>
        <end position="193"/>
    </location>
</feature>
<dbReference type="GO" id="GO:0015562">
    <property type="term" value="F:efflux transmembrane transporter activity"/>
    <property type="evidence" value="ECO:0007669"/>
    <property type="project" value="TreeGrafter"/>
</dbReference>
<dbReference type="Gene3D" id="1.10.287.470">
    <property type="entry name" value="Helix hairpin bin"/>
    <property type="match status" value="1"/>
</dbReference>
<evidence type="ECO:0000259" key="5">
    <source>
        <dbReference type="Pfam" id="PF25917"/>
    </source>
</evidence>
<dbReference type="AlphaFoldDB" id="A0A8B2NYN5"/>
<proteinExistence type="inferred from homology"/>
<feature type="domain" description="CusB-like beta-barrel" evidence="6">
    <location>
        <begin position="206"/>
        <end position="278"/>
    </location>
</feature>
<feature type="domain" description="Multidrug resistance protein MdtA-like alpha-helical hairpin" evidence="4">
    <location>
        <begin position="98"/>
        <end position="164"/>
    </location>
</feature>
<evidence type="ECO:0000313" key="8">
    <source>
        <dbReference type="EMBL" id="RAI00908.1"/>
    </source>
</evidence>
<dbReference type="InterPro" id="IPR006143">
    <property type="entry name" value="RND_pump_MFP"/>
</dbReference>
<dbReference type="RefSeq" id="WP_111347379.1">
    <property type="nucleotide sequence ID" value="NZ_JAIWKD010000004.1"/>
</dbReference>
<reference evidence="8 9" key="1">
    <citation type="submission" date="2018-05" db="EMBL/GenBank/DDBJ databases">
        <title>Acuticoccus sediminis sp. nov., isolated from deep-sea sediment of Indian Ocean.</title>
        <authorList>
            <person name="Liu X."/>
            <person name="Lai Q."/>
            <person name="Du Y."/>
            <person name="Sun F."/>
            <person name="Zhang X."/>
            <person name="Wang S."/>
            <person name="Shao Z."/>
        </authorList>
    </citation>
    <scope>NUCLEOTIDE SEQUENCE [LARGE SCALE GENOMIC DNA]</scope>
    <source>
        <strain evidence="8 9">PTG4-2</strain>
    </source>
</reference>
<dbReference type="GO" id="GO:1990281">
    <property type="term" value="C:efflux pump complex"/>
    <property type="evidence" value="ECO:0007669"/>
    <property type="project" value="TreeGrafter"/>
</dbReference>
<dbReference type="Proteomes" id="UP000249590">
    <property type="component" value="Unassembled WGS sequence"/>
</dbReference>
<dbReference type="PANTHER" id="PTHR30469">
    <property type="entry name" value="MULTIDRUG RESISTANCE PROTEIN MDTA"/>
    <property type="match status" value="1"/>
</dbReference>
<evidence type="ECO:0000259" key="6">
    <source>
        <dbReference type="Pfam" id="PF25954"/>
    </source>
</evidence>
<dbReference type="InterPro" id="IPR058792">
    <property type="entry name" value="Beta-barrel_RND_2"/>
</dbReference>
<evidence type="ECO:0000259" key="7">
    <source>
        <dbReference type="Pfam" id="PF25989"/>
    </source>
</evidence>
<comment type="caution">
    <text evidence="8">The sequence shown here is derived from an EMBL/GenBank/DDBJ whole genome shotgun (WGS) entry which is preliminary data.</text>
</comment>
<dbReference type="NCBIfam" id="TIGR01730">
    <property type="entry name" value="RND_mfp"/>
    <property type="match status" value="1"/>
</dbReference>
<dbReference type="SUPFAM" id="SSF111369">
    <property type="entry name" value="HlyD-like secretion proteins"/>
    <property type="match status" value="1"/>
</dbReference>
<dbReference type="EMBL" id="QHHQ01000003">
    <property type="protein sequence ID" value="RAI00908.1"/>
    <property type="molecule type" value="Genomic_DNA"/>
</dbReference>
<dbReference type="PANTHER" id="PTHR30469:SF15">
    <property type="entry name" value="HLYD FAMILY OF SECRETION PROTEINS"/>
    <property type="match status" value="1"/>
</dbReference>
<comment type="similarity">
    <text evidence="1">Belongs to the membrane fusion protein (MFP) (TC 8.A.1) family.</text>
</comment>
<evidence type="ECO:0000256" key="1">
    <source>
        <dbReference type="ARBA" id="ARBA00009477"/>
    </source>
</evidence>
<dbReference type="Gene3D" id="2.40.50.100">
    <property type="match status" value="1"/>
</dbReference>
<dbReference type="Pfam" id="PF25876">
    <property type="entry name" value="HH_MFP_RND"/>
    <property type="match status" value="1"/>
</dbReference>
<dbReference type="OrthoDB" id="9813967at2"/>
<dbReference type="InterPro" id="IPR058625">
    <property type="entry name" value="MdtA-like_BSH"/>
</dbReference>
<sequence length="356" mass="37151">MRAAPLAALAALALALTACQEEEAAAPAPPRPVVSEIISLAPVSTISWVGTVEPKVETDLAFEVTGHVVDRLVDVGDVVDKGDVIAHLDPQELQAAARSAEASLAQAEAQFVSARDNAERTRKLVERDVESQANLDNANQQVAVAQSEVDRAKAQLAQARDRLDKATLKASAHGVITAAPVSPGATVSAGEAVVRVASTKELEAVVDLSEPDLATIDADAQFTVALEAARTVTTGGRLAYIEPVAEDTTRTRRVHIALDDPPPAFRLGSLISARLRTQADAVLSVPTSALFERDGAAMVWRVERPSGSVGAVPVELGDAFGPRTQLAGGLAEGDEIVTRGVHSLEDGEVVGERTAL</sequence>
<dbReference type="Pfam" id="PF25989">
    <property type="entry name" value="YknX_C"/>
    <property type="match status" value="1"/>
</dbReference>
<evidence type="ECO:0000256" key="2">
    <source>
        <dbReference type="SAM" id="Coils"/>
    </source>
</evidence>
<gene>
    <name evidence="8" type="ORF">DLJ53_16905</name>
</gene>
<dbReference type="Pfam" id="PF25954">
    <property type="entry name" value="Beta-barrel_RND_2"/>
    <property type="match status" value="1"/>
</dbReference>
<dbReference type="Pfam" id="PF25917">
    <property type="entry name" value="BSH_RND"/>
    <property type="match status" value="1"/>
</dbReference>
<dbReference type="PROSITE" id="PS51257">
    <property type="entry name" value="PROKAR_LIPOPROTEIN"/>
    <property type="match status" value="1"/>
</dbReference>
<feature type="signal peptide" evidence="3">
    <location>
        <begin position="1"/>
        <end position="20"/>
    </location>
</feature>
<keyword evidence="9" id="KW-1185">Reference proteome</keyword>
<keyword evidence="3" id="KW-0732">Signal</keyword>
<evidence type="ECO:0000259" key="4">
    <source>
        <dbReference type="Pfam" id="PF25876"/>
    </source>
</evidence>
<dbReference type="InterPro" id="IPR058637">
    <property type="entry name" value="YknX-like_C"/>
</dbReference>
<dbReference type="Gene3D" id="2.40.420.20">
    <property type="match status" value="1"/>
</dbReference>
<protein>
    <submittedName>
        <fullName evidence="8">Efflux transporter periplasmic adaptor subunit</fullName>
    </submittedName>
</protein>
<dbReference type="InterPro" id="IPR058624">
    <property type="entry name" value="MdtA-like_HH"/>
</dbReference>
<accession>A0A8B2NYN5</accession>
<feature type="coiled-coil region" evidence="2">
    <location>
        <begin position="97"/>
        <end position="169"/>
    </location>
</feature>
<feature type="chain" id="PRO_5032348512" evidence="3">
    <location>
        <begin position="21"/>
        <end position="356"/>
    </location>
</feature>
<evidence type="ECO:0000256" key="3">
    <source>
        <dbReference type="SAM" id="SignalP"/>
    </source>
</evidence>
<feature type="domain" description="YknX-like C-terminal permuted SH3-like" evidence="7">
    <location>
        <begin position="282"/>
        <end position="350"/>
    </location>
</feature>
<name>A0A8B2NYN5_9HYPH</name>
<evidence type="ECO:0000313" key="9">
    <source>
        <dbReference type="Proteomes" id="UP000249590"/>
    </source>
</evidence>